<dbReference type="OrthoDB" id="3556501at2759"/>
<reference evidence="2" key="1">
    <citation type="submission" date="2022-11" db="EMBL/GenBank/DDBJ databases">
        <title>Genome Resource of Sclerotinia nivalis Strain SnTB1, a Plant Pathogen Isolated from American Ginseng.</title>
        <authorList>
            <person name="Fan S."/>
        </authorList>
    </citation>
    <scope>NUCLEOTIDE SEQUENCE</scope>
    <source>
        <strain evidence="2">SnTB1</strain>
    </source>
</reference>
<dbReference type="AlphaFoldDB" id="A0A9X0AYJ4"/>
<feature type="compositionally biased region" description="Basic and acidic residues" evidence="1">
    <location>
        <begin position="263"/>
        <end position="289"/>
    </location>
</feature>
<feature type="compositionally biased region" description="Acidic residues" evidence="1">
    <location>
        <begin position="117"/>
        <end position="131"/>
    </location>
</feature>
<feature type="compositionally biased region" description="Basic residues" evidence="1">
    <location>
        <begin position="418"/>
        <end position="432"/>
    </location>
</feature>
<dbReference type="Proteomes" id="UP001152300">
    <property type="component" value="Unassembled WGS sequence"/>
</dbReference>
<feature type="compositionally biased region" description="Basic and acidic residues" evidence="1">
    <location>
        <begin position="408"/>
        <end position="417"/>
    </location>
</feature>
<dbReference type="EMBL" id="JAPEIS010000002">
    <property type="protein sequence ID" value="KAJ8069523.1"/>
    <property type="molecule type" value="Genomic_DNA"/>
</dbReference>
<feature type="compositionally biased region" description="Polar residues" evidence="1">
    <location>
        <begin position="1"/>
        <end position="36"/>
    </location>
</feature>
<evidence type="ECO:0000256" key="1">
    <source>
        <dbReference type="SAM" id="MobiDB-lite"/>
    </source>
</evidence>
<feature type="region of interest" description="Disordered" evidence="1">
    <location>
        <begin position="262"/>
        <end position="289"/>
    </location>
</feature>
<keyword evidence="3" id="KW-1185">Reference proteome</keyword>
<gene>
    <name evidence="2" type="ORF">OCU04_003174</name>
</gene>
<feature type="region of interest" description="Disordered" evidence="1">
    <location>
        <begin position="1"/>
        <end position="145"/>
    </location>
</feature>
<evidence type="ECO:0000313" key="2">
    <source>
        <dbReference type="EMBL" id="KAJ8069523.1"/>
    </source>
</evidence>
<name>A0A9X0AYJ4_9HELO</name>
<feature type="compositionally biased region" description="Basic residues" evidence="1">
    <location>
        <begin position="96"/>
        <end position="105"/>
    </location>
</feature>
<proteinExistence type="predicted"/>
<comment type="caution">
    <text evidence="2">The sequence shown here is derived from an EMBL/GenBank/DDBJ whole genome shotgun (WGS) entry which is preliminary data.</text>
</comment>
<organism evidence="2 3">
    <name type="scientific">Sclerotinia nivalis</name>
    <dbReference type="NCBI Taxonomy" id="352851"/>
    <lineage>
        <taxon>Eukaryota</taxon>
        <taxon>Fungi</taxon>
        <taxon>Dikarya</taxon>
        <taxon>Ascomycota</taxon>
        <taxon>Pezizomycotina</taxon>
        <taxon>Leotiomycetes</taxon>
        <taxon>Helotiales</taxon>
        <taxon>Sclerotiniaceae</taxon>
        <taxon>Sclerotinia</taxon>
    </lineage>
</organism>
<evidence type="ECO:0000313" key="3">
    <source>
        <dbReference type="Proteomes" id="UP001152300"/>
    </source>
</evidence>
<feature type="region of interest" description="Disordered" evidence="1">
    <location>
        <begin position="407"/>
        <end position="432"/>
    </location>
</feature>
<evidence type="ECO:0008006" key="4">
    <source>
        <dbReference type="Google" id="ProtNLM"/>
    </source>
</evidence>
<protein>
    <recommendedName>
        <fullName evidence="4">Myb-like domain-containing protein</fullName>
    </recommendedName>
</protein>
<accession>A0A9X0AYJ4</accession>
<sequence length="432" mass="48483">MDNTGINTNPNSEPKAQGSIPNINILPSESPSTAVQPRNLIPGRKTSTIHLDIDHSQKTRYRNILPKPRKNSESGMEVGHAEEQPTEIATNEPTRARTRSRRKNAKSTSYNEREAIEIDEDSESENNDFEDTDSRGDPGSSTLPTSLFKARKAYTTFTKTELIALGVAYAVVPSWPLAAEYFPHRTRRSLYQTFKHTFVHAGNDHELARDSFPPGADIPELREKFQTLRRLGSRTRRVLEEDLPQEHDEDIIRGHLSLSRWQKGNEKRTANEKRATDAEDISGRRSLPVREAHMQALQEEWEDEDDESDFEDVGTAGTATAIKTEQDQLNATPLSVVPKSLVIDLDAPPHISEPTSDLDIRDSSEPIEPQFESSLERIKSSLIEQISQCGNAAELCRALMDGLDIADAEIKPDEPQKKGRPGRPRKRKRGSN</sequence>